<evidence type="ECO:0000313" key="2">
    <source>
        <dbReference type="EMBL" id="KAF2126101.1"/>
    </source>
</evidence>
<gene>
    <name evidence="2" type="ORF">P153DRAFT_298746</name>
</gene>
<dbReference type="AlphaFoldDB" id="A0A6A6A661"/>
<organism evidence="2 3">
    <name type="scientific">Dothidotthia symphoricarpi CBS 119687</name>
    <dbReference type="NCBI Taxonomy" id="1392245"/>
    <lineage>
        <taxon>Eukaryota</taxon>
        <taxon>Fungi</taxon>
        <taxon>Dikarya</taxon>
        <taxon>Ascomycota</taxon>
        <taxon>Pezizomycotina</taxon>
        <taxon>Dothideomycetes</taxon>
        <taxon>Pleosporomycetidae</taxon>
        <taxon>Pleosporales</taxon>
        <taxon>Dothidotthiaceae</taxon>
        <taxon>Dothidotthia</taxon>
    </lineage>
</organism>
<dbReference type="OrthoDB" id="5349440at2759"/>
<name>A0A6A6A661_9PLEO</name>
<feature type="region of interest" description="Disordered" evidence="1">
    <location>
        <begin position="438"/>
        <end position="461"/>
    </location>
</feature>
<proteinExistence type="predicted"/>
<dbReference type="Gene3D" id="2.60.40.640">
    <property type="match status" value="1"/>
</dbReference>
<evidence type="ECO:0000256" key="1">
    <source>
        <dbReference type="SAM" id="MobiDB-lite"/>
    </source>
</evidence>
<dbReference type="GeneID" id="54404663"/>
<evidence type="ECO:0008006" key="4">
    <source>
        <dbReference type="Google" id="ProtNLM"/>
    </source>
</evidence>
<keyword evidence="3" id="KW-1185">Reference proteome</keyword>
<protein>
    <recommendedName>
        <fullName evidence="4">Arrestin-like N-terminal domain-containing protein</fullName>
    </recommendedName>
</protein>
<sequence>MAVAPPYVNRRDNALYIDLFGDSTHYYTSGDRIHGVVRVNPDSRPQRVTLVFKGTSTIHDLNAKAVKIELFRYSLDLFESSGNGDGLDTLRRDTAKDGKVELPFEFTFPQTVELSPPQDREWWYSQDVFNHPRFQHSPGFPLPPSYTLSKFGTGPLISGPIVADPEAVYIRYYLEARIEISTSDTSNAKPPPARQELHFIPPAPPYDTSLLHPLTDFGTNIPKQFCRYKFIRTRNLLPNYEKSSKRGRVKDFLVEKELFFGLHSYSEVPFVRFDLFAIPARIVRIGSPFPIALKIEHLERSKSLPHPPKLFLRRVRVQITARYYTFIPTAATQGQVQHARKEETHTITSTLTLADRKFDSGAGELMYHDMDLARVADLHLGLANDKLIPSFTSYGLALEHEVQVHVWGECAKHGFEGLACKEMIQIVSPWVMEPPPLLPGVGESRREEGEALGVPPPPYGS</sequence>
<dbReference type="EMBL" id="ML977514">
    <property type="protein sequence ID" value="KAF2126101.1"/>
    <property type="molecule type" value="Genomic_DNA"/>
</dbReference>
<dbReference type="Proteomes" id="UP000799771">
    <property type="component" value="Unassembled WGS sequence"/>
</dbReference>
<evidence type="ECO:0000313" key="3">
    <source>
        <dbReference type="Proteomes" id="UP000799771"/>
    </source>
</evidence>
<dbReference type="InterPro" id="IPR014752">
    <property type="entry name" value="Arrestin-like_C"/>
</dbReference>
<accession>A0A6A6A661</accession>
<reference evidence="2" key="1">
    <citation type="journal article" date="2020" name="Stud. Mycol.">
        <title>101 Dothideomycetes genomes: a test case for predicting lifestyles and emergence of pathogens.</title>
        <authorList>
            <person name="Haridas S."/>
            <person name="Albert R."/>
            <person name="Binder M."/>
            <person name="Bloem J."/>
            <person name="Labutti K."/>
            <person name="Salamov A."/>
            <person name="Andreopoulos B."/>
            <person name="Baker S."/>
            <person name="Barry K."/>
            <person name="Bills G."/>
            <person name="Bluhm B."/>
            <person name="Cannon C."/>
            <person name="Castanera R."/>
            <person name="Culley D."/>
            <person name="Daum C."/>
            <person name="Ezra D."/>
            <person name="Gonzalez J."/>
            <person name="Henrissat B."/>
            <person name="Kuo A."/>
            <person name="Liang C."/>
            <person name="Lipzen A."/>
            <person name="Lutzoni F."/>
            <person name="Magnuson J."/>
            <person name="Mondo S."/>
            <person name="Nolan M."/>
            <person name="Ohm R."/>
            <person name="Pangilinan J."/>
            <person name="Park H.-J."/>
            <person name="Ramirez L."/>
            <person name="Alfaro M."/>
            <person name="Sun H."/>
            <person name="Tritt A."/>
            <person name="Yoshinaga Y."/>
            <person name="Zwiers L.-H."/>
            <person name="Turgeon B."/>
            <person name="Goodwin S."/>
            <person name="Spatafora J."/>
            <person name="Crous P."/>
            <person name="Grigoriev I."/>
        </authorList>
    </citation>
    <scope>NUCLEOTIDE SEQUENCE</scope>
    <source>
        <strain evidence="2">CBS 119687</strain>
    </source>
</reference>
<dbReference type="RefSeq" id="XP_033520493.1">
    <property type="nucleotide sequence ID" value="XM_033664231.1"/>
</dbReference>